<evidence type="ECO:0000256" key="2">
    <source>
        <dbReference type="ARBA" id="ARBA00022692"/>
    </source>
</evidence>
<feature type="transmembrane region" description="Helical" evidence="6">
    <location>
        <begin position="522"/>
        <end position="543"/>
    </location>
</feature>
<evidence type="ECO:0000256" key="5">
    <source>
        <dbReference type="SAM" id="MobiDB-lite"/>
    </source>
</evidence>
<dbReference type="GO" id="GO:0007189">
    <property type="term" value="P:adenylate cyclase-activating G protein-coupled receptor signaling pathway"/>
    <property type="evidence" value="ECO:0007669"/>
    <property type="project" value="TreeGrafter"/>
</dbReference>
<keyword evidence="2 6" id="KW-0812">Transmembrane</keyword>
<evidence type="ECO:0000313" key="8">
    <source>
        <dbReference type="Proteomes" id="UP000683360"/>
    </source>
</evidence>
<evidence type="ECO:0000313" key="7">
    <source>
        <dbReference type="EMBL" id="CAG2236581.1"/>
    </source>
</evidence>
<sequence length="639" mass="72421">MGMETECMHINLMNTTIAESGYDIPVFGVGHYCFNLIHVTAIVCLLLGLCSAIGVIILLYKSKKGKSFMKWHKHERFFLYRCICDTSYGFVHCLDHAQILITKDHVRPSGLCSLYGMILINICISEALFSLTSALNAFLSIYFRKNVNFGNKDWKLLLLLCLGPFSVVAVMSALHVFGPSGWFCAFDSVNGAIANIIVSTGMMGAILVALSTLYVFTWYRIYTESRKIKTNLGNSGSVRNAALKSAKAMCLFVVVYIIQWTPVTVYGTWQLISDVPFGLFLAVVIMTNLSGVYSGAIWLFNMSNKNSVSNKSTGEANLDMTAKHKSTSHKAQFKHNSLSYKERFKHNSSSYKERFKHNSSSYKERSKHNSSSYKERLKHNSSSYKDQFKHNSSSYKERFKHNSSSYKAQFKHNSSSYKERFKHNSSSYKERFKHNSSSYKEWFKHNSTTDKAQFKHDSICVFDSVKGIIANIVLSTGLTSVVLLALSVFYVLTWRRIYKEAEVLRVHLGNQGYARSATLKSAKAMCLFVVVYIIQWTPVIIYGTWQLISNVPFELFVAVVMMTNLSGFFSGIIYIINRLKSNSVSNHTTTADNMRSKTKYAERNKPLTPDNLMCINLKEEVHTHVSFVVLKSNQTTNVS</sequence>
<comment type="caution">
    <text evidence="7">The sequence shown here is derived from an EMBL/GenBank/DDBJ whole genome shotgun (WGS) entry which is preliminary data.</text>
</comment>
<feature type="transmembrane region" description="Helical" evidence="6">
    <location>
        <begin position="113"/>
        <end position="135"/>
    </location>
</feature>
<dbReference type="PANTHER" id="PTHR23112:SF0">
    <property type="entry name" value="TRANSMEMBRANE PROTEIN 116"/>
    <property type="match status" value="1"/>
</dbReference>
<dbReference type="CDD" id="cd00637">
    <property type="entry name" value="7tm_classA_rhodopsin-like"/>
    <property type="match status" value="2"/>
</dbReference>
<evidence type="ECO:0000256" key="1">
    <source>
        <dbReference type="ARBA" id="ARBA00004141"/>
    </source>
</evidence>
<comment type="subcellular location">
    <subcellularLocation>
        <location evidence="1">Membrane</location>
        <topology evidence="1">Multi-pass membrane protein</topology>
    </subcellularLocation>
</comment>
<feature type="transmembrane region" description="Helical" evidence="6">
    <location>
        <begin position="78"/>
        <end position="101"/>
    </location>
</feature>
<keyword evidence="4 6" id="KW-0472">Membrane</keyword>
<name>A0A8S3TS97_MYTED</name>
<dbReference type="SUPFAM" id="SSF81321">
    <property type="entry name" value="Family A G protein-coupled receptor-like"/>
    <property type="match status" value="2"/>
</dbReference>
<dbReference type="SUPFAM" id="SSF58113">
    <property type="entry name" value="Apolipoprotein A-I"/>
    <property type="match status" value="1"/>
</dbReference>
<gene>
    <name evidence="7" type="ORF">MEDL_49088</name>
</gene>
<keyword evidence="8" id="KW-1185">Reference proteome</keyword>
<feature type="region of interest" description="Disordered" evidence="5">
    <location>
        <begin position="349"/>
        <end position="388"/>
    </location>
</feature>
<dbReference type="PANTHER" id="PTHR23112">
    <property type="entry name" value="G PROTEIN-COUPLED RECEPTOR 157-RELATED"/>
    <property type="match status" value="1"/>
</dbReference>
<organism evidence="7 8">
    <name type="scientific">Mytilus edulis</name>
    <name type="common">Blue mussel</name>
    <dbReference type="NCBI Taxonomy" id="6550"/>
    <lineage>
        <taxon>Eukaryota</taxon>
        <taxon>Metazoa</taxon>
        <taxon>Spiralia</taxon>
        <taxon>Lophotrochozoa</taxon>
        <taxon>Mollusca</taxon>
        <taxon>Bivalvia</taxon>
        <taxon>Autobranchia</taxon>
        <taxon>Pteriomorphia</taxon>
        <taxon>Mytilida</taxon>
        <taxon>Mytiloidea</taxon>
        <taxon>Mytilidae</taxon>
        <taxon>Mytilinae</taxon>
        <taxon>Mytilus</taxon>
    </lineage>
</organism>
<keyword evidence="3 6" id="KW-1133">Transmembrane helix</keyword>
<feature type="transmembrane region" description="Helical" evidence="6">
    <location>
        <begin position="196"/>
        <end position="219"/>
    </location>
</feature>
<accession>A0A8S3TS97</accession>
<dbReference type="GO" id="GO:0005886">
    <property type="term" value="C:plasma membrane"/>
    <property type="evidence" value="ECO:0007669"/>
    <property type="project" value="TreeGrafter"/>
</dbReference>
<feature type="transmembrane region" description="Helical" evidence="6">
    <location>
        <begin position="468"/>
        <end position="492"/>
    </location>
</feature>
<dbReference type="OrthoDB" id="6129765at2759"/>
<proteinExistence type="predicted"/>
<dbReference type="EMBL" id="CAJPWZ010002359">
    <property type="protein sequence ID" value="CAG2236581.1"/>
    <property type="molecule type" value="Genomic_DNA"/>
</dbReference>
<feature type="transmembrane region" description="Helical" evidence="6">
    <location>
        <begin position="275"/>
        <end position="300"/>
    </location>
</feature>
<feature type="transmembrane region" description="Helical" evidence="6">
    <location>
        <begin position="36"/>
        <end position="58"/>
    </location>
</feature>
<evidence type="ECO:0000256" key="4">
    <source>
        <dbReference type="ARBA" id="ARBA00023136"/>
    </source>
</evidence>
<evidence type="ECO:0008006" key="9">
    <source>
        <dbReference type="Google" id="ProtNLM"/>
    </source>
</evidence>
<evidence type="ECO:0000256" key="6">
    <source>
        <dbReference type="SAM" id="Phobius"/>
    </source>
</evidence>
<reference evidence="7" key="1">
    <citation type="submission" date="2021-03" db="EMBL/GenBank/DDBJ databases">
        <authorList>
            <person name="Bekaert M."/>
        </authorList>
    </citation>
    <scope>NUCLEOTIDE SEQUENCE</scope>
</reference>
<protein>
    <recommendedName>
        <fullName evidence="9">G-protein coupled receptors family 1 profile domain-containing protein</fullName>
    </recommendedName>
</protein>
<feature type="transmembrane region" description="Helical" evidence="6">
    <location>
        <begin position="555"/>
        <end position="576"/>
    </location>
</feature>
<feature type="transmembrane region" description="Helical" evidence="6">
    <location>
        <begin position="156"/>
        <end position="176"/>
    </location>
</feature>
<dbReference type="AlphaFoldDB" id="A0A8S3TS97"/>
<dbReference type="Gene3D" id="1.20.1070.10">
    <property type="entry name" value="Rhodopsin 7-helix transmembrane proteins"/>
    <property type="match status" value="2"/>
</dbReference>
<evidence type="ECO:0000256" key="3">
    <source>
        <dbReference type="ARBA" id="ARBA00022989"/>
    </source>
</evidence>
<dbReference type="Proteomes" id="UP000683360">
    <property type="component" value="Unassembled WGS sequence"/>
</dbReference>
<dbReference type="GO" id="GO:0004930">
    <property type="term" value="F:G protein-coupled receptor activity"/>
    <property type="evidence" value="ECO:0007669"/>
    <property type="project" value="TreeGrafter"/>
</dbReference>
<feature type="transmembrane region" description="Helical" evidence="6">
    <location>
        <begin position="249"/>
        <end position="269"/>
    </location>
</feature>